<dbReference type="EMBL" id="UZAE01000766">
    <property type="protein sequence ID" value="VDN97666.1"/>
    <property type="molecule type" value="Genomic_DNA"/>
</dbReference>
<dbReference type="InterPro" id="IPR003961">
    <property type="entry name" value="FN3_dom"/>
</dbReference>
<evidence type="ECO:0000259" key="3">
    <source>
        <dbReference type="PROSITE" id="PS50853"/>
    </source>
</evidence>
<proteinExistence type="predicted"/>
<keyword evidence="1" id="KW-0677">Repeat</keyword>
<keyword evidence="2" id="KW-1133">Transmembrane helix</keyword>
<name>A0A0R3T431_RODNA</name>
<dbReference type="AlphaFoldDB" id="A0A0R3T431"/>
<dbReference type="InterPro" id="IPR050964">
    <property type="entry name" value="Striated_Muscle_Regulatory"/>
</dbReference>
<evidence type="ECO:0000313" key="4">
    <source>
        <dbReference type="EMBL" id="VDN97666.1"/>
    </source>
</evidence>
<evidence type="ECO:0000313" key="6">
    <source>
        <dbReference type="WBParaSite" id="HNAJ_0000180801-mRNA-1"/>
    </source>
</evidence>
<feature type="transmembrane region" description="Helical" evidence="2">
    <location>
        <begin position="729"/>
        <end position="753"/>
    </location>
</feature>
<dbReference type="Gene3D" id="2.60.40.10">
    <property type="entry name" value="Immunoglobulins"/>
    <property type="match status" value="4"/>
</dbReference>
<evidence type="ECO:0000256" key="2">
    <source>
        <dbReference type="SAM" id="Phobius"/>
    </source>
</evidence>
<dbReference type="SUPFAM" id="SSF49265">
    <property type="entry name" value="Fibronectin type III"/>
    <property type="match status" value="3"/>
</dbReference>
<dbReference type="PANTHER" id="PTHR13817:SF166">
    <property type="entry name" value="NEURONAL IGCAM-RELATED"/>
    <property type="match status" value="1"/>
</dbReference>
<protein>
    <submittedName>
        <fullName evidence="6">Fibronectin type-III domain-containing protein</fullName>
    </submittedName>
</protein>
<reference evidence="6" key="1">
    <citation type="submission" date="2016-04" db="UniProtKB">
        <authorList>
            <consortium name="WormBaseParasite"/>
        </authorList>
    </citation>
    <scope>IDENTIFICATION</scope>
</reference>
<feature type="domain" description="Fibronectin type-III" evidence="3">
    <location>
        <begin position="455"/>
        <end position="563"/>
    </location>
</feature>
<evidence type="ECO:0000313" key="5">
    <source>
        <dbReference type="Proteomes" id="UP000278807"/>
    </source>
</evidence>
<gene>
    <name evidence="4" type="ORF">HNAJ_LOCUS1807</name>
</gene>
<reference evidence="4 5" key="2">
    <citation type="submission" date="2018-11" db="EMBL/GenBank/DDBJ databases">
        <authorList>
            <consortium name="Pathogen Informatics"/>
        </authorList>
    </citation>
    <scope>NUCLEOTIDE SEQUENCE [LARGE SCALE GENOMIC DNA]</scope>
</reference>
<dbReference type="STRING" id="102285.A0A0R3T431"/>
<evidence type="ECO:0000256" key="1">
    <source>
        <dbReference type="ARBA" id="ARBA00022737"/>
    </source>
</evidence>
<dbReference type="InterPro" id="IPR036116">
    <property type="entry name" value="FN3_sf"/>
</dbReference>
<keyword evidence="2" id="KW-0812">Transmembrane</keyword>
<sequence length="912" mass="101469">MPQFKTKQIFFILEFTLFPSGPPSSPVDVTIDCTQAAKCGTALLSWTPGSENNAAITDVQIEYMTGYVRPLSNSPPEISQTNGLQTAFDSRAIFEALNVSLLTDKWQILKHELVEDGGYSSALCKTDKADIALINLTEKVALVPIYPDVAYQFRVRLINRVGISHASPPTPGSNEVEQSKCLLKPQAPTVYPQDLKIYGNVPNTLTVTWKPIPPIRHNGPGLRYHLNVKCLDCEQSSEGFNETEINNWNQSQIVFTKLPPFDLFSKQLPIEIFKQYEVSLIVSNALGLSKAGPAISKGWSAEYPPTIAPSRLRATSVDSSAAVLVWDWPSTDPKLVNGFFVGLRLEWCLNEKGQMCDRYKVTQDVRIAEPSMELYPHLRIDPSDSYSRKSEDFSLPNFTESGLFKSNPISYNQHRQAVLKNLPGLSHIRAWVRVLNIQYEGPSSEVILIHTKEGVPEAVSEFTHSFAGVNYVEVVWTKPIQTNGILTGYLIDVISDKGDCAKKNEACEFILQEKKISDPDQMATRIGGLEISTSYRLRIRALTAVGPGKPRELKVHTAKLKPAKSPAEFVVSPVYGSTNTLNVSLIRPIEISNNLNGDNKYPLLQRDDALLEPGSSSLIENTGQDGVRAFLVQFKKLQDEQWEETEKEFDKDWQLVGNLIPGEEYDMRVILTQSPSVSYVSQVRMLRVPRPGEIGFGLSGGVVTTLRENPQLAVGSGGVFGDGSLVLKIFVPLAVALFLIALIFTSLFCFRGTKFRRPMPRRMRAQKSTSSSIVAHRLNGCRVADENFISKKSQQYDHADNALKEYMEKETVIYMPIGTTAVSGTSNSDRNCVLQGRQNVTIVDSRKLKGWFDTSGINPRKQHCHVQHPSTSTFAPTRCLSPSFTLVPPMENSTPWQLAITKKENLPSERPI</sequence>
<dbReference type="SMART" id="SM00060">
    <property type="entry name" value="FN3"/>
    <property type="match status" value="5"/>
</dbReference>
<dbReference type="WBParaSite" id="HNAJ_0000180801-mRNA-1">
    <property type="protein sequence ID" value="HNAJ_0000180801-mRNA-1"/>
    <property type="gene ID" value="HNAJ_0000180801"/>
</dbReference>
<keyword evidence="2" id="KW-0472">Membrane</keyword>
<keyword evidence="5" id="KW-1185">Reference proteome</keyword>
<accession>A0A0R3T431</accession>
<dbReference type="OrthoDB" id="6244967at2759"/>
<dbReference type="Proteomes" id="UP000278807">
    <property type="component" value="Unassembled WGS sequence"/>
</dbReference>
<dbReference type="Pfam" id="PF00041">
    <property type="entry name" value="fn3"/>
    <property type="match status" value="1"/>
</dbReference>
<dbReference type="InterPro" id="IPR013783">
    <property type="entry name" value="Ig-like_fold"/>
</dbReference>
<dbReference type="PROSITE" id="PS50853">
    <property type="entry name" value="FN3"/>
    <property type="match status" value="1"/>
</dbReference>
<organism evidence="6">
    <name type="scientific">Rodentolepis nana</name>
    <name type="common">Dwarf tapeworm</name>
    <name type="synonym">Hymenolepis nana</name>
    <dbReference type="NCBI Taxonomy" id="102285"/>
    <lineage>
        <taxon>Eukaryota</taxon>
        <taxon>Metazoa</taxon>
        <taxon>Spiralia</taxon>
        <taxon>Lophotrochozoa</taxon>
        <taxon>Platyhelminthes</taxon>
        <taxon>Cestoda</taxon>
        <taxon>Eucestoda</taxon>
        <taxon>Cyclophyllidea</taxon>
        <taxon>Hymenolepididae</taxon>
        <taxon>Rodentolepis</taxon>
    </lineage>
</organism>
<dbReference type="PANTHER" id="PTHR13817">
    <property type="entry name" value="TITIN"/>
    <property type="match status" value="1"/>
</dbReference>
<dbReference type="CDD" id="cd00063">
    <property type="entry name" value="FN3"/>
    <property type="match status" value="2"/>
</dbReference>